<dbReference type="Proteomes" id="UP001501725">
    <property type="component" value="Unassembled WGS sequence"/>
</dbReference>
<feature type="coiled-coil region" evidence="1">
    <location>
        <begin position="46"/>
        <end position="87"/>
    </location>
</feature>
<dbReference type="EMBL" id="BAABGY010000008">
    <property type="protein sequence ID" value="GAA4334349.1"/>
    <property type="molecule type" value="Genomic_DNA"/>
</dbReference>
<protein>
    <submittedName>
        <fullName evidence="2">Uncharacterized protein</fullName>
    </submittedName>
</protein>
<evidence type="ECO:0000313" key="3">
    <source>
        <dbReference type="Proteomes" id="UP001501725"/>
    </source>
</evidence>
<accession>A0ABP8H4P9</accession>
<gene>
    <name evidence="2" type="ORF">GCM10023184_28320</name>
</gene>
<comment type="caution">
    <text evidence="2">The sequence shown here is derived from an EMBL/GenBank/DDBJ whole genome shotgun (WGS) entry which is preliminary data.</text>
</comment>
<keyword evidence="3" id="KW-1185">Reference proteome</keyword>
<keyword evidence="1" id="KW-0175">Coiled coil</keyword>
<organism evidence="2 3">
    <name type="scientific">Flaviaesturariibacter amylovorans</name>
    <dbReference type="NCBI Taxonomy" id="1084520"/>
    <lineage>
        <taxon>Bacteria</taxon>
        <taxon>Pseudomonadati</taxon>
        <taxon>Bacteroidota</taxon>
        <taxon>Chitinophagia</taxon>
        <taxon>Chitinophagales</taxon>
        <taxon>Chitinophagaceae</taxon>
        <taxon>Flaviaestuariibacter</taxon>
    </lineage>
</organism>
<dbReference type="RefSeq" id="WP_345256411.1">
    <property type="nucleotide sequence ID" value="NZ_BAABGY010000008.1"/>
</dbReference>
<evidence type="ECO:0000256" key="1">
    <source>
        <dbReference type="SAM" id="Coils"/>
    </source>
</evidence>
<evidence type="ECO:0000313" key="2">
    <source>
        <dbReference type="EMBL" id="GAA4334349.1"/>
    </source>
</evidence>
<name>A0ABP8H4P9_9BACT</name>
<proteinExistence type="predicted"/>
<reference evidence="3" key="1">
    <citation type="journal article" date="2019" name="Int. J. Syst. Evol. Microbiol.">
        <title>The Global Catalogue of Microorganisms (GCM) 10K type strain sequencing project: providing services to taxonomists for standard genome sequencing and annotation.</title>
        <authorList>
            <consortium name="The Broad Institute Genomics Platform"/>
            <consortium name="The Broad Institute Genome Sequencing Center for Infectious Disease"/>
            <person name="Wu L."/>
            <person name="Ma J."/>
        </authorList>
    </citation>
    <scope>NUCLEOTIDE SEQUENCE [LARGE SCALE GENOMIC DNA]</scope>
    <source>
        <strain evidence="3">JCM 17919</strain>
    </source>
</reference>
<sequence length="113" mass="12848">MSLFEFIGTYGSLGYQRLPFYEDELTDIKMSDFDFTRKIVTLEGQLKEAVTKCRQLQGLLNNANELMQRVTHELLERDDRIKVLEEERASRGPRMFIQTGSTAACKAPTAPAG</sequence>